<organism evidence="1 2">
    <name type="scientific">Dreissena polymorpha</name>
    <name type="common">Zebra mussel</name>
    <name type="synonym">Mytilus polymorpha</name>
    <dbReference type="NCBI Taxonomy" id="45954"/>
    <lineage>
        <taxon>Eukaryota</taxon>
        <taxon>Metazoa</taxon>
        <taxon>Spiralia</taxon>
        <taxon>Lophotrochozoa</taxon>
        <taxon>Mollusca</taxon>
        <taxon>Bivalvia</taxon>
        <taxon>Autobranchia</taxon>
        <taxon>Heteroconchia</taxon>
        <taxon>Euheterodonta</taxon>
        <taxon>Imparidentia</taxon>
        <taxon>Neoheterodontei</taxon>
        <taxon>Myida</taxon>
        <taxon>Dreissenoidea</taxon>
        <taxon>Dreissenidae</taxon>
        <taxon>Dreissena</taxon>
    </lineage>
</organism>
<dbReference type="AlphaFoldDB" id="A0A9D4FUL5"/>
<comment type="caution">
    <text evidence="1">The sequence shown here is derived from an EMBL/GenBank/DDBJ whole genome shotgun (WGS) entry which is preliminary data.</text>
</comment>
<dbReference type="EMBL" id="JAIWYP010000006">
    <property type="protein sequence ID" value="KAH3805315.1"/>
    <property type="molecule type" value="Genomic_DNA"/>
</dbReference>
<evidence type="ECO:0000313" key="1">
    <source>
        <dbReference type="EMBL" id="KAH3805315.1"/>
    </source>
</evidence>
<protein>
    <submittedName>
        <fullName evidence="1">Uncharacterized protein</fullName>
    </submittedName>
</protein>
<accession>A0A9D4FUL5</accession>
<evidence type="ECO:0000313" key="2">
    <source>
        <dbReference type="Proteomes" id="UP000828390"/>
    </source>
</evidence>
<name>A0A9D4FUL5_DREPO</name>
<reference evidence="1" key="1">
    <citation type="journal article" date="2019" name="bioRxiv">
        <title>The Genome of the Zebra Mussel, Dreissena polymorpha: A Resource for Invasive Species Research.</title>
        <authorList>
            <person name="McCartney M.A."/>
            <person name="Auch B."/>
            <person name="Kono T."/>
            <person name="Mallez S."/>
            <person name="Zhang Y."/>
            <person name="Obille A."/>
            <person name="Becker A."/>
            <person name="Abrahante J.E."/>
            <person name="Garbe J."/>
            <person name="Badalamenti J.P."/>
            <person name="Herman A."/>
            <person name="Mangelson H."/>
            <person name="Liachko I."/>
            <person name="Sullivan S."/>
            <person name="Sone E.D."/>
            <person name="Koren S."/>
            <person name="Silverstein K.A.T."/>
            <person name="Beckman K.B."/>
            <person name="Gohl D.M."/>
        </authorList>
    </citation>
    <scope>NUCLEOTIDE SEQUENCE</scope>
    <source>
        <strain evidence="1">Duluth1</strain>
        <tissue evidence="1">Whole animal</tissue>
    </source>
</reference>
<gene>
    <name evidence="1" type="ORF">DPMN_133615</name>
</gene>
<proteinExistence type="predicted"/>
<sequence length="76" mass="8425">MCGCPENIDALKGDMSATSVVCNADQTITCNEGKNVVLLRCDLERKKRGNPDLHQSTSTNFYSQIREKSEVRMAMA</sequence>
<reference evidence="1" key="2">
    <citation type="submission" date="2020-11" db="EMBL/GenBank/DDBJ databases">
        <authorList>
            <person name="McCartney M.A."/>
            <person name="Auch B."/>
            <person name="Kono T."/>
            <person name="Mallez S."/>
            <person name="Becker A."/>
            <person name="Gohl D.M."/>
            <person name="Silverstein K.A.T."/>
            <person name="Koren S."/>
            <person name="Bechman K.B."/>
            <person name="Herman A."/>
            <person name="Abrahante J.E."/>
            <person name="Garbe J."/>
        </authorList>
    </citation>
    <scope>NUCLEOTIDE SEQUENCE</scope>
    <source>
        <strain evidence="1">Duluth1</strain>
        <tissue evidence="1">Whole animal</tissue>
    </source>
</reference>
<keyword evidence="2" id="KW-1185">Reference proteome</keyword>
<dbReference type="Proteomes" id="UP000828390">
    <property type="component" value="Unassembled WGS sequence"/>
</dbReference>